<feature type="domain" description="DUF3899" evidence="2">
    <location>
        <begin position="35"/>
        <end position="116"/>
    </location>
</feature>
<keyword evidence="4" id="KW-1185">Reference proteome</keyword>
<dbReference type="RefSeq" id="WP_089061245.1">
    <property type="nucleotide sequence ID" value="NZ_CP022315.1"/>
</dbReference>
<sequence length="122" mass="14646">MVYIKNKWIFLLFNVFIGFVILLLSTSPINLRFFIDSLFYVTIVYIILMLLLFIIRGRFFDGIIWSFRRFGSIMSKNRDYLEEAEGSPKLSERINLPFYRFIAFQTFALLIILVLLLILYYM</sequence>
<dbReference type="OrthoDB" id="2989943at2"/>
<evidence type="ECO:0000256" key="1">
    <source>
        <dbReference type="SAM" id="Phobius"/>
    </source>
</evidence>
<dbReference type="Proteomes" id="UP000198312">
    <property type="component" value="Chromosome"/>
</dbReference>
<feature type="transmembrane region" description="Helical" evidence="1">
    <location>
        <begin position="7"/>
        <end position="26"/>
    </location>
</feature>
<proteinExistence type="predicted"/>
<dbReference type="AlphaFoldDB" id="A0A220U1R5"/>
<reference evidence="3 4" key="1">
    <citation type="submission" date="2017-07" db="EMBL/GenBank/DDBJ databases">
        <title>Virgibacillus sp. LM2416.</title>
        <authorList>
            <person name="Tak E.J."/>
            <person name="Bae J.-W."/>
        </authorList>
    </citation>
    <scope>NUCLEOTIDE SEQUENCE [LARGE SCALE GENOMIC DNA]</scope>
    <source>
        <strain evidence="3 4">LM2416</strain>
    </source>
</reference>
<dbReference type="InterPro" id="IPR025007">
    <property type="entry name" value="DUF3899"/>
</dbReference>
<organism evidence="3 4">
    <name type="scientific">Virgibacillus phasianinus</name>
    <dbReference type="NCBI Taxonomy" id="2017483"/>
    <lineage>
        <taxon>Bacteria</taxon>
        <taxon>Bacillati</taxon>
        <taxon>Bacillota</taxon>
        <taxon>Bacilli</taxon>
        <taxon>Bacillales</taxon>
        <taxon>Bacillaceae</taxon>
        <taxon>Virgibacillus</taxon>
    </lineage>
</organism>
<gene>
    <name evidence="3" type="ORF">CFK37_07340</name>
</gene>
<name>A0A220U1R5_9BACI</name>
<feature type="transmembrane region" description="Helical" evidence="1">
    <location>
        <begin position="38"/>
        <end position="59"/>
    </location>
</feature>
<dbReference type="Pfam" id="PF13038">
    <property type="entry name" value="DUF3899"/>
    <property type="match status" value="1"/>
</dbReference>
<protein>
    <recommendedName>
        <fullName evidence="2">DUF3899 domain-containing protein</fullName>
    </recommendedName>
</protein>
<dbReference type="EMBL" id="CP022315">
    <property type="protein sequence ID" value="ASK61985.1"/>
    <property type="molecule type" value="Genomic_DNA"/>
</dbReference>
<accession>A0A220U1R5</accession>
<keyword evidence="1" id="KW-0812">Transmembrane</keyword>
<evidence type="ECO:0000313" key="4">
    <source>
        <dbReference type="Proteomes" id="UP000198312"/>
    </source>
</evidence>
<evidence type="ECO:0000259" key="2">
    <source>
        <dbReference type="Pfam" id="PF13038"/>
    </source>
</evidence>
<dbReference type="KEGG" id="vil:CFK37_07340"/>
<evidence type="ECO:0000313" key="3">
    <source>
        <dbReference type="EMBL" id="ASK61985.1"/>
    </source>
</evidence>
<feature type="transmembrane region" description="Helical" evidence="1">
    <location>
        <begin position="98"/>
        <end position="121"/>
    </location>
</feature>
<keyword evidence="1" id="KW-1133">Transmembrane helix</keyword>
<keyword evidence="1" id="KW-0472">Membrane</keyword>